<proteinExistence type="predicted"/>
<dbReference type="InterPro" id="IPR008847">
    <property type="entry name" value="Suf"/>
</dbReference>
<dbReference type="InterPro" id="IPR011990">
    <property type="entry name" value="TPR-like_helical_dom_sf"/>
</dbReference>
<reference evidence="6 7" key="1">
    <citation type="journal article" date="2011" name="Science">
        <title>The Selaginella genome identifies genetic changes associated with the evolution of vascular plants.</title>
        <authorList>
            <person name="Banks J.A."/>
            <person name="Nishiyama T."/>
            <person name="Hasebe M."/>
            <person name="Bowman J.L."/>
            <person name="Gribskov M."/>
            <person name="dePamphilis C."/>
            <person name="Albert V.A."/>
            <person name="Aono N."/>
            <person name="Aoyama T."/>
            <person name="Ambrose B.A."/>
            <person name="Ashton N.W."/>
            <person name="Axtell M.J."/>
            <person name="Barker E."/>
            <person name="Barker M.S."/>
            <person name="Bennetzen J.L."/>
            <person name="Bonawitz N.D."/>
            <person name="Chapple C."/>
            <person name="Cheng C."/>
            <person name="Correa L.G."/>
            <person name="Dacre M."/>
            <person name="DeBarry J."/>
            <person name="Dreyer I."/>
            <person name="Elias M."/>
            <person name="Engstrom E.M."/>
            <person name="Estelle M."/>
            <person name="Feng L."/>
            <person name="Finet C."/>
            <person name="Floyd S.K."/>
            <person name="Frommer W.B."/>
            <person name="Fujita T."/>
            <person name="Gramzow L."/>
            <person name="Gutensohn M."/>
            <person name="Harholt J."/>
            <person name="Hattori M."/>
            <person name="Heyl A."/>
            <person name="Hirai T."/>
            <person name="Hiwatashi Y."/>
            <person name="Ishikawa M."/>
            <person name="Iwata M."/>
            <person name="Karol K.G."/>
            <person name="Koehler B."/>
            <person name="Kolukisaoglu U."/>
            <person name="Kubo M."/>
            <person name="Kurata T."/>
            <person name="Lalonde S."/>
            <person name="Li K."/>
            <person name="Li Y."/>
            <person name="Litt A."/>
            <person name="Lyons E."/>
            <person name="Manning G."/>
            <person name="Maruyama T."/>
            <person name="Michael T.P."/>
            <person name="Mikami K."/>
            <person name="Miyazaki S."/>
            <person name="Morinaga S."/>
            <person name="Murata T."/>
            <person name="Mueller-Roeber B."/>
            <person name="Nelson D.R."/>
            <person name="Obara M."/>
            <person name="Oguri Y."/>
            <person name="Olmstead R.G."/>
            <person name="Onodera N."/>
            <person name="Petersen B.L."/>
            <person name="Pils B."/>
            <person name="Prigge M."/>
            <person name="Rensing S.A."/>
            <person name="Riano-Pachon D.M."/>
            <person name="Roberts A.W."/>
            <person name="Sato Y."/>
            <person name="Scheller H.V."/>
            <person name="Schulz B."/>
            <person name="Schulz C."/>
            <person name="Shakirov E.V."/>
            <person name="Shibagaki N."/>
            <person name="Shinohara N."/>
            <person name="Shippen D.E."/>
            <person name="Soerensen I."/>
            <person name="Sotooka R."/>
            <person name="Sugimoto N."/>
            <person name="Sugita M."/>
            <person name="Sumikawa N."/>
            <person name="Tanurdzic M."/>
            <person name="Theissen G."/>
            <person name="Ulvskov P."/>
            <person name="Wakazuki S."/>
            <person name="Weng J.K."/>
            <person name="Willats W.W."/>
            <person name="Wipf D."/>
            <person name="Wolf P.G."/>
            <person name="Yang L."/>
            <person name="Zimmer A.D."/>
            <person name="Zhu Q."/>
            <person name="Mitros T."/>
            <person name="Hellsten U."/>
            <person name="Loque D."/>
            <person name="Otillar R."/>
            <person name="Salamov A."/>
            <person name="Schmutz J."/>
            <person name="Shapiro H."/>
            <person name="Lindquist E."/>
            <person name="Lucas S."/>
            <person name="Rokhsar D."/>
            <person name="Grigoriev I.V."/>
        </authorList>
    </citation>
    <scope>NUCLEOTIDE SEQUENCE [LARGE SCALE GENOMIC DNA]</scope>
</reference>
<dbReference type="PANTHER" id="PTHR19980">
    <property type="entry name" value="RNA CLEAVAGE STIMULATION FACTOR"/>
    <property type="match status" value="1"/>
</dbReference>
<dbReference type="SMART" id="SM00386">
    <property type="entry name" value="HAT"/>
    <property type="match status" value="10"/>
</dbReference>
<name>D8QYX6_SELML</name>
<feature type="compositionally biased region" description="Polar residues" evidence="4">
    <location>
        <begin position="759"/>
        <end position="790"/>
    </location>
</feature>
<dbReference type="FunFam" id="1.25.40.1040:FF:000005">
    <property type="entry name" value="Cleavage stimulation factor subunit 77"/>
    <property type="match status" value="1"/>
</dbReference>
<dbReference type="FunCoup" id="D8QYX6">
    <property type="interactions" value="4574"/>
</dbReference>
<dbReference type="InParanoid" id="D8QYX6"/>
<dbReference type="Pfam" id="PF05843">
    <property type="entry name" value="Suf"/>
    <property type="match status" value="1"/>
</dbReference>
<evidence type="ECO:0000259" key="5">
    <source>
        <dbReference type="Pfam" id="PF05843"/>
    </source>
</evidence>
<comment type="subcellular location">
    <subcellularLocation>
        <location evidence="1">Nucleus</location>
    </subcellularLocation>
</comment>
<protein>
    <recommendedName>
        <fullName evidence="5">Suppressor of forked domain-containing protein</fullName>
    </recommendedName>
</protein>
<keyword evidence="7" id="KW-1185">Reference proteome</keyword>
<accession>D8QYX6</accession>
<dbReference type="GO" id="GO:0005634">
    <property type="term" value="C:nucleus"/>
    <property type="evidence" value="ECO:0000318"/>
    <property type="project" value="GO_Central"/>
</dbReference>
<evidence type="ECO:0000256" key="4">
    <source>
        <dbReference type="SAM" id="MobiDB-lite"/>
    </source>
</evidence>
<evidence type="ECO:0000256" key="2">
    <source>
        <dbReference type="ARBA" id="ARBA00022737"/>
    </source>
</evidence>
<dbReference type="EMBL" id="GL377569">
    <property type="protein sequence ID" value="EFJ34316.1"/>
    <property type="molecule type" value="Genomic_DNA"/>
</dbReference>
<organism evidence="7">
    <name type="scientific">Selaginella moellendorffii</name>
    <name type="common">Spikemoss</name>
    <dbReference type="NCBI Taxonomy" id="88036"/>
    <lineage>
        <taxon>Eukaryota</taxon>
        <taxon>Viridiplantae</taxon>
        <taxon>Streptophyta</taxon>
        <taxon>Embryophyta</taxon>
        <taxon>Tracheophyta</taxon>
        <taxon>Lycopodiopsida</taxon>
        <taxon>Selaginellales</taxon>
        <taxon>Selaginellaceae</taxon>
        <taxon>Selaginella</taxon>
    </lineage>
</organism>
<evidence type="ECO:0000313" key="7">
    <source>
        <dbReference type="Proteomes" id="UP000001514"/>
    </source>
</evidence>
<dbReference type="GO" id="GO:0031123">
    <property type="term" value="P:RNA 3'-end processing"/>
    <property type="evidence" value="ECO:0000318"/>
    <property type="project" value="GO_Central"/>
</dbReference>
<keyword evidence="2" id="KW-0677">Repeat</keyword>
<feature type="domain" description="Suppressor of forked" evidence="5">
    <location>
        <begin position="55"/>
        <end position="569"/>
    </location>
</feature>
<dbReference type="Gene3D" id="1.25.40.1040">
    <property type="match status" value="1"/>
</dbReference>
<dbReference type="HOGENOM" id="CLU_007630_3_0_1"/>
<dbReference type="OMA" id="CFRGPFV"/>
<dbReference type="KEGG" id="smo:SELMODRAFT_270418"/>
<feature type="region of interest" description="Disordered" evidence="4">
    <location>
        <begin position="701"/>
        <end position="790"/>
    </location>
</feature>
<dbReference type="OrthoDB" id="26282at2759"/>
<gene>
    <name evidence="6" type="ORF">SELMODRAFT_270418</name>
</gene>
<evidence type="ECO:0000313" key="6">
    <source>
        <dbReference type="EMBL" id="EFJ34316.1"/>
    </source>
</evidence>
<dbReference type="AlphaFoldDB" id="D8QYX6"/>
<dbReference type="eggNOG" id="KOG1914">
    <property type="taxonomic scope" value="Eukaryota"/>
</dbReference>
<feature type="region of interest" description="Disordered" evidence="4">
    <location>
        <begin position="593"/>
        <end position="614"/>
    </location>
</feature>
<sequence length="790" mass="88382">MINDGKLFKAQIPERSLLAAPADGAAAAAADSSSPSPSGSSRRSLFSHLGPPASDKERAARERIDAQKYDVEAWEILADEAQSRPIAHATGIFELLVSTFPTAGKFWKMYAEAMIKASNDDAVRHIFSRCLLSCFHLELWKCYIKFIRRVNEQKGPESKEETRKAFEFTVGHVGMDISAGPLWFEYITFLKTMPISSPQEEAQRMLLLRKAYQQAVLSPIHHIEQLWKEYESFENTISRALAKGLVADFQPKHFNARAVYRERKKFWDQIDQSLLPVPFAGSFKEEQQNSSWKQLLAFEKNNPQRLEPALLARRVVFTYEQCLMYFYHYPDIWYDYAMWLAQNGSNDNAAVVFGRALIALPDATIIYYAYAEFEEARGSIKDAKKIYETLVSHEKIANSLAHIQLMRFVRRTEGIEAARKVFSEARKSPSCTYHLYVACAVMVFCVDKDPKVARDIFELGLKKYIHEPSYVTEYADFLCRLNDDRNVRALFERALNVLPAEESVEVWNRFLAFEQMYGDIPSMLKVAQRRKEALTGDDGVAVASSESSMQQLISRYRFLDLWPCSSQDLDHLAQQQIMLQKLEEKQLAIGNVQGAKKSQNSAATPPKNLIRPDVSQMTPYDPKPAGNDALVLSGLGLQGSTAMPGLASRAGLGRGPADDSSMEELLRLLPPAVKTFLSQLPPVDGPIPDVDLVISILLENEVPNPTGPNGSTKSAAATSGRAGRHAKRKDLEAQEEDDAALQSQAAQSGPKDVFRMRQLQRSRAVSNASAKRLQQSSTSSGLSAEKSVSN</sequence>
<keyword evidence="3" id="KW-0539">Nucleus</keyword>
<dbReference type="GO" id="GO:0031124">
    <property type="term" value="P:mRNA 3'-end processing"/>
    <property type="evidence" value="ECO:0007669"/>
    <property type="project" value="InterPro"/>
</dbReference>
<feature type="compositionally biased region" description="Polar residues" evidence="4">
    <location>
        <begin position="707"/>
        <end position="717"/>
    </location>
</feature>
<dbReference type="InterPro" id="IPR045243">
    <property type="entry name" value="Rna14-like"/>
</dbReference>
<dbReference type="GO" id="GO:0003729">
    <property type="term" value="F:mRNA binding"/>
    <property type="evidence" value="ECO:0000318"/>
    <property type="project" value="GO_Central"/>
</dbReference>
<dbReference type="SUPFAM" id="SSF48452">
    <property type="entry name" value="TPR-like"/>
    <property type="match status" value="1"/>
</dbReference>
<feature type="region of interest" description="Disordered" evidence="4">
    <location>
        <begin position="23"/>
        <end position="59"/>
    </location>
</feature>
<feature type="compositionally biased region" description="Low complexity" evidence="4">
    <location>
        <begin position="23"/>
        <end position="44"/>
    </location>
</feature>
<evidence type="ECO:0000256" key="3">
    <source>
        <dbReference type="ARBA" id="ARBA00023242"/>
    </source>
</evidence>
<dbReference type="PANTHER" id="PTHR19980:SF0">
    <property type="entry name" value="CLEAVAGE STIMULATION FACTOR SUBUNIT 3"/>
    <property type="match status" value="1"/>
</dbReference>
<dbReference type="STRING" id="88036.D8QYX6"/>
<dbReference type="Gramene" id="EFJ34316">
    <property type="protein sequence ID" value="EFJ34316"/>
    <property type="gene ID" value="SELMODRAFT_270418"/>
</dbReference>
<evidence type="ECO:0000256" key="1">
    <source>
        <dbReference type="ARBA" id="ARBA00004123"/>
    </source>
</evidence>
<dbReference type="Proteomes" id="UP000001514">
    <property type="component" value="Unassembled WGS sequence"/>
</dbReference>
<dbReference type="InterPro" id="IPR003107">
    <property type="entry name" value="HAT"/>
</dbReference>